<feature type="transmembrane region" description="Helical" evidence="2">
    <location>
        <begin position="105"/>
        <end position="127"/>
    </location>
</feature>
<protein>
    <submittedName>
        <fullName evidence="3">Uncharacterized protein</fullName>
    </submittedName>
</protein>
<comment type="caution">
    <text evidence="3">The sequence shown here is derived from an EMBL/GenBank/DDBJ whole genome shotgun (WGS) entry which is preliminary data.</text>
</comment>
<evidence type="ECO:0000313" key="4">
    <source>
        <dbReference type="Proteomes" id="UP000886857"/>
    </source>
</evidence>
<keyword evidence="2" id="KW-1133">Transmembrane helix</keyword>
<evidence type="ECO:0000256" key="1">
    <source>
        <dbReference type="SAM" id="MobiDB-lite"/>
    </source>
</evidence>
<reference evidence="3" key="2">
    <citation type="journal article" date="2021" name="PeerJ">
        <title>Extensive microbial diversity within the chicken gut microbiome revealed by metagenomics and culture.</title>
        <authorList>
            <person name="Gilroy R."/>
            <person name="Ravi A."/>
            <person name="Getino M."/>
            <person name="Pursley I."/>
            <person name="Horton D.L."/>
            <person name="Alikhan N.F."/>
            <person name="Baker D."/>
            <person name="Gharbi K."/>
            <person name="Hall N."/>
            <person name="Watson M."/>
            <person name="Adriaenssens E.M."/>
            <person name="Foster-Nyarko E."/>
            <person name="Jarju S."/>
            <person name="Secka A."/>
            <person name="Antonio M."/>
            <person name="Oren A."/>
            <person name="Chaudhuri R.R."/>
            <person name="La Ragione R."/>
            <person name="Hildebrand F."/>
            <person name="Pallen M.J."/>
        </authorList>
    </citation>
    <scope>NUCLEOTIDE SEQUENCE</scope>
    <source>
        <strain evidence="3">10406</strain>
    </source>
</reference>
<feature type="transmembrane region" description="Helical" evidence="2">
    <location>
        <begin position="243"/>
        <end position="264"/>
    </location>
</feature>
<dbReference type="EMBL" id="DVOE01000041">
    <property type="protein sequence ID" value="HIU98743.1"/>
    <property type="molecule type" value="Genomic_DNA"/>
</dbReference>
<keyword evidence="2" id="KW-0472">Membrane</keyword>
<gene>
    <name evidence="3" type="ORF">IAC73_02745</name>
</gene>
<evidence type="ECO:0000256" key="2">
    <source>
        <dbReference type="SAM" id="Phobius"/>
    </source>
</evidence>
<sequence>MEQKGSQKLSVRGLVAYATLVALAAVTDAAALVLVCLDIRAHTAAFCVYAFAVALTLAAVAIFLPYRKSLARLAADKLASGRIATALRKLGLDGDIFTDYGKRTLIASLAVLAVNIVYVAYLVWMAVAYGSAWYGALAGYYAWLVIARSGILAAERTAGKRYPSALFRSAAAVAGGLALILAAGISIASIIQMAIGAYPASVGGIAHVVINALFAVVKNTSAVVQCVRAASFRDPVTRTLRNFSLAAAFMSLLSVEISVIATFANGYSMWEYVTVLGALICGTTFIIGAVVVIRWSVALHRCRKNALPTASLPSQDAPGDASSAAFTAPDEDPASR</sequence>
<name>A0A9D1N9V8_9FIRM</name>
<feature type="region of interest" description="Disordered" evidence="1">
    <location>
        <begin position="311"/>
        <end position="336"/>
    </location>
</feature>
<feature type="transmembrane region" description="Helical" evidence="2">
    <location>
        <begin position="133"/>
        <end position="154"/>
    </location>
</feature>
<feature type="transmembrane region" description="Helical" evidence="2">
    <location>
        <begin position="14"/>
        <end position="35"/>
    </location>
</feature>
<accession>A0A9D1N9V8</accession>
<feature type="transmembrane region" description="Helical" evidence="2">
    <location>
        <begin position="166"/>
        <end position="191"/>
    </location>
</feature>
<dbReference type="AlphaFoldDB" id="A0A9D1N9V8"/>
<feature type="transmembrane region" description="Helical" evidence="2">
    <location>
        <begin position="197"/>
        <end position="217"/>
    </location>
</feature>
<reference evidence="3" key="1">
    <citation type="submission" date="2020-10" db="EMBL/GenBank/DDBJ databases">
        <authorList>
            <person name="Gilroy R."/>
        </authorList>
    </citation>
    <scope>NUCLEOTIDE SEQUENCE</scope>
    <source>
        <strain evidence="3">10406</strain>
    </source>
</reference>
<dbReference type="Proteomes" id="UP000886857">
    <property type="component" value="Unassembled WGS sequence"/>
</dbReference>
<feature type="transmembrane region" description="Helical" evidence="2">
    <location>
        <begin position="270"/>
        <end position="293"/>
    </location>
</feature>
<keyword evidence="2" id="KW-0812">Transmembrane</keyword>
<proteinExistence type="predicted"/>
<organism evidence="3 4">
    <name type="scientific">Candidatus Limadaptatus stercoripullorum</name>
    <dbReference type="NCBI Taxonomy" id="2840846"/>
    <lineage>
        <taxon>Bacteria</taxon>
        <taxon>Bacillati</taxon>
        <taxon>Bacillota</taxon>
        <taxon>Clostridia</taxon>
        <taxon>Eubacteriales</taxon>
        <taxon>Candidatus Limadaptatus</taxon>
    </lineage>
</organism>
<feature type="transmembrane region" description="Helical" evidence="2">
    <location>
        <begin position="41"/>
        <end position="64"/>
    </location>
</feature>
<evidence type="ECO:0000313" key="3">
    <source>
        <dbReference type="EMBL" id="HIU98743.1"/>
    </source>
</evidence>